<keyword evidence="1" id="KW-0805">Transcription regulation</keyword>
<dbReference type="GO" id="GO:0097550">
    <property type="term" value="C:transcription preinitiation complex"/>
    <property type="evidence" value="ECO:0007669"/>
    <property type="project" value="TreeGrafter"/>
</dbReference>
<dbReference type="PRINTS" id="PR00685">
    <property type="entry name" value="TIFACTORIIB"/>
</dbReference>
<feature type="domain" description="Transcription factor TFIIB cyclin-like" evidence="3">
    <location>
        <begin position="173"/>
        <end position="256"/>
    </location>
</feature>
<evidence type="ECO:0000259" key="3">
    <source>
        <dbReference type="Pfam" id="PF00382"/>
    </source>
</evidence>
<dbReference type="InterPro" id="IPR036915">
    <property type="entry name" value="Cyclin-like_sf"/>
</dbReference>
<dbReference type="GO" id="GO:0017025">
    <property type="term" value="F:TBP-class protein binding"/>
    <property type="evidence" value="ECO:0007669"/>
    <property type="project" value="InterPro"/>
</dbReference>
<evidence type="ECO:0000256" key="1">
    <source>
        <dbReference type="ARBA" id="ARBA00023015"/>
    </source>
</evidence>
<keyword evidence="2" id="KW-0804">Transcription</keyword>
<organism evidence="4">
    <name type="scientific">marine metagenome</name>
    <dbReference type="NCBI Taxonomy" id="408172"/>
    <lineage>
        <taxon>unclassified sequences</taxon>
        <taxon>metagenomes</taxon>
        <taxon>ecological metagenomes</taxon>
    </lineage>
</organism>
<gene>
    <name evidence="4" type="ORF">METZ01_LOCUS222844</name>
</gene>
<dbReference type="Gene3D" id="2.20.25.10">
    <property type="match status" value="1"/>
</dbReference>
<dbReference type="PANTHER" id="PTHR11618">
    <property type="entry name" value="TRANSCRIPTION INITIATION FACTOR IIB-RELATED"/>
    <property type="match status" value="1"/>
</dbReference>
<reference evidence="4" key="1">
    <citation type="submission" date="2018-05" db="EMBL/GenBank/DDBJ databases">
        <authorList>
            <person name="Lanie J.A."/>
            <person name="Ng W.-L."/>
            <person name="Kazmierczak K.M."/>
            <person name="Andrzejewski T.M."/>
            <person name="Davidsen T.M."/>
            <person name="Wayne K.J."/>
            <person name="Tettelin H."/>
            <person name="Glass J.I."/>
            <person name="Rusch D."/>
            <person name="Podicherti R."/>
            <person name="Tsui H.-C.T."/>
            <person name="Winkler M.E."/>
        </authorList>
    </citation>
    <scope>NUCLEOTIDE SEQUENCE</scope>
</reference>
<dbReference type="PANTHER" id="PTHR11618:SF13">
    <property type="entry name" value="TRANSCRIPTION INITIATION FACTOR IIB"/>
    <property type="match status" value="1"/>
</dbReference>
<dbReference type="GO" id="GO:0005634">
    <property type="term" value="C:nucleus"/>
    <property type="evidence" value="ECO:0007669"/>
    <property type="project" value="TreeGrafter"/>
</dbReference>
<dbReference type="Gene3D" id="1.10.472.10">
    <property type="entry name" value="Cyclin-like"/>
    <property type="match status" value="2"/>
</dbReference>
<protein>
    <recommendedName>
        <fullName evidence="3">Transcription factor TFIIB cyclin-like domain-containing protein</fullName>
    </recommendedName>
</protein>
<dbReference type="InterPro" id="IPR000812">
    <property type="entry name" value="TFIIB"/>
</dbReference>
<dbReference type="SUPFAM" id="SSF47954">
    <property type="entry name" value="Cyclin-like"/>
    <property type="match status" value="2"/>
</dbReference>
<evidence type="ECO:0000313" key="4">
    <source>
        <dbReference type="EMBL" id="SVB69990.1"/>
    </source>
</evidence>
<name>A0A382G3Y7_9ZZZZ</name>
<evidence type="ECO:0000256" key="2">
    <source>
        <dbReference type="ARBA" id="ARBA00023163"/>
    </source>
</evidence>
<feature type="domain" description="Transcription factor TFIIB cyclin-like" evidence="3">
    <location>
        <begin position="82"/>
        <end position="165"/>
    </location>
</feature>
<dbReference type="CDD" id="cd00043">
    <property type="entry name" value="CYCLIN_SF"/>
    <property type="match status" value="1"/>
</dbReference>
<dbReference type="Pfam" id="PF00382">
    <property type="entry name" value="TFIIB"/>
    <property type="match status" value="2"/>
</dbReference>
<accession>A0A382G3Y7</accession>
<dbReference type="GO" id="GO:0070897">
    <property type="term" value="P:transcription preinitiation complex assembly"/>
    <property type="evidence" value="ECO:0007669"/>
    <property type="project" value="InterPro"/>
</dbReference>
<proteinExistence type="predicted"/>
<dbReference type="InterPro" id="IPR013150">
    <property type="entry name" value="TFIIB_cyclin"/>
</dbReference>
<dbReference type="EMBL" id="UINC01053459">
    <property type="protein sequence ID" value="SVB69990.1"/>
    <property type="molecule type" value="Genomic_DNA"/>
</dbReference>
<dbReference type="SUPFAM" id="SSF57783">
    <property type="entry name" value="Zinc beta-ribbon"/>
    <property type="match status" value="1"/>
</dbReference>
<sequence>MDSKDTCPNGGKHKYITDEESGEIICLKCGNVEKLESNILEYKDRPEAERGKKFELGSFVGQTKNDRKKVKKKLPYLEKYDENLDRGNKMIEKYARALTSKTIVIERAQKIFTQARKLRRQIEPLAAACVLYACRENKISVSPNKLSKISHIKEKKFTSIYRKIHEMKGKLLPLDKAINKVRPVASKIGLPEKIVRKAEKILDEIPGSETGPSPIGIAGAMLFLVSKETKYSVTQKQLAKAVGVNPQTIMKSIKRLNGILKKYKIKAG</sequence>
<dbReference type="AlphaFoldDB" id="A0A382G3Y7"/>